<protein>
    <submittedName>
        <fullName evidence="1">Glycerol uptake operon antiterminator</fullName>
    </submittedName>
</protein>
<accession>A0A1M6IY14</accession>
<dbReference type="EMBL" id="FQZL01000019">
    <property type="protein sequence ID" value="SHJ39302.1"/>
    <property type="molecule type" value="Genomic_DNA"/>
</dbReference>
<dbReference type="Proteomes" id="UP000184052">
    <property type="component" value="Unassembled WGS sequence"/>
</dbReference>
<dbReference type="OrthoDB" id="9799580at2"/>
<dbReference type="InterPro" id="IPR013785">
    <property type="entry name" value="Aldolase_TIM"/>
</dbReference>
<dbReference type="PANTHER" id="PTHR35787">
    <property type="entry name" value="GLYCEROL UPTAKE OPERON ANTITERMINATOR REGULATORY PROTEIN"/>
    <property type="match status" value="1"/>
</dbReference>
<dbReference type="STRING" id="1121476.SAMN02745751_02450"/>
<dbReference type="GO" id="GO:0006355">
    <property type="term" value="P:regulation of DNA-templated transcription"/>
    <property type="evidence" value="ECO:0007669"/>
    <property type="project" value="InterPro"/>
</dbReference>
<dbReference type="Gene3D" id="3.20.20.70">
    <property type="entry name" value="Aldolase class I"/>
    <property type="match status" value="1"/>
</dbReference>
<organism evidence="1 2">
    <name type="scientific">Dethiosulfatibacter aminovorans DSM 17477</name>
    <dbReference type="NCBI Taxonomy" id="1121476"/>
    <lineage>
        <taxon>Bacteria</taxon>
        <taxon>Bacillati</taxon>
        <taxon>Bacillota</taxon>
        <taxon>Tissierellia</taxon>
        <taxon>Dethiosulfatibacter</taxon>
    </lineage>
</organism>
<dbReference type="AlphaFoldDB" id="A0A1M6IY14"/>
<dbReference type="PANTHER" id="PTHR35787:SF1">
    <property type="entry name" value="GLYCEROL UPTAKE OPERON ANTITERMINATOR REGULATORY PROTEIN"/>
    <property type="match status" value="1"/>
</dbReference>
<dbReference type="Pfam" id="PF04309">
    <property type="entry name" value="G3P_antiterm"/>
    <property type="match status" value="1"/>
</dbReference>
<evidence type="ECO:0000313" key="2">
    <source>
        <dbReference type="Proteomes" id="UP000184052"/>
    </source>
</evidence>
<proteinExistence type="predicted"/>
<evidence type="ECO:0000313" key="1">
    <source>
        <dbReference type="EMBL" id="SHJ39302.1"/>
    </source>
</evidence>
<sequence>MNRFIETLEDNPIIAGIKDDDALAKVIKSECRVVFILYGNIMNIAQIVKTLKDNNKMAFVHIDLLEGVSHKEVVLDFVKANTHADGIISTRTPLIRAAKSHGLIAIHRFFLIDSMSFYNIPKQVKQSKPDFIEIMPGGMPKYIRWVLDEVNIPIIAGGLVCEKEDVVSALGAGATAISTTNQGVWEM</sequence>
<dbReference type="GO" id="GO:0006071">
    <property type="term" value="P:glycerol metabolic process"/>
    <property type="evidence" value="ECO:0007669"/>
    <property type="project" value="InterPro"/>
</dbReference>
<dbReference type="SUPFAM" id="SSF110391">
    <property type="entry name" value="GlpP-like"/>
    <property type="match status" value="1"/>
</dbReference>
<dbReference type="PIRSF" id="PIRSF016897">
    <property type="entry name" value="GlpP"/>
    <property type="match status" value="1"/>
</dbReference>
<reference evidence="1 2" key="1">
    <citation type="submission" date="2016-11" db="EMBL/GenBank/DDBJ databases">
        <authorList>
            <person name="Jaros S."/>
            <person name="Januszkiewicz K."/>
            <person name="Wedrychowicz H."/>
        </authorList>
    </citation>
    <scope>NUCLEOTIDE SEQUENCE [LARGE SCALE GENOMIC DNA]</scope>
    <source>
        <strain evidence="1 2">DSM 17477</strain>
    </source>
</reference>
<gene>
    <name evidence="1" type="ORF">SAMN02745751_02450</name>
</gene>
<dbReference type="InterPro" id="IPR006699">
    <property type="entry name" value="GlpP"/>
</dbReference>
<keyword evidence="2" id="KW-1185">Reference proteome</keyword>
<dbReference type="RefSeq" id="WP_073049870.1">
    <property type="nucleotide sequence ID" value="NZ_FQZL01000019.1"/>
</dbReference>
<name>A0A1M6IY14_9FIRM</name>